<feature type="non-terminal residue" evidence="2">
    <location>
        <position position="1"/>
    </location>
</feature>
<dbReference type="EMBL" id="LAZR01041849">
    <property type="protein sequence ID" value="KKL10951.1"/>
    <property type="molecule type" value="Genomic_DNA"/>
</dbReference>
<protein>
    <submittedName>
        <fullName evidence="2">Uncharacterized protein</fullName>
    </submittedName>
</protein>
<gene>
    <name evidence="2" type="ORF">LCGC14_2550680</name>
</gene>
<evidence type="ECO:0000256" key="1">
    <source>
        <dbReference type="SAM" id="MobiDB-lite"/>
    </source>
</evidence>
<comment type="caution">
    <text evidence="2">The sequence shown here is derived from an EMBL/GenBank/DDBJ whole genome shotgun (WGS) entry which is preliminary data.</text>
</comment>
<reference evidence="2" key="1">
    <citation type="journal article" date="2015" name="Nature">
        <title>Complex archaea that bridge the gap between prokaryotes and eukaryotes.</title>
        <authorList>
            <person name="Spang A."/>
            <person name="Saw J.H."/>
            <person name="Jorgensen S.L."/>
            <person name="Zaremba-Niedzwiedzka K."/>
            <person name="Martijn J."/>
            <person name="Lind A.E."/>
            <person name="van Eijk R."/>
            <person name="Schleper C."/>
            <person name="Guy L."/>
            <person name="Ettema T.J."/>
        </authorList>
    </citation>
    <scope>NUCLEOTIDE SEQUENCE</scope>
</reference>
<accession>A0A0F9CZB0</accession>
<proteinExistence type="predicted"/>
<dbReference type="AlphaFoldDB" id="A0A0F9CZB0"/>
<feature type="compositionally biased region" description="Basic residues" evidence="1">
    <location>
        <begin position="59"/>
        <end position="71"/>
    </location>
</feature>
<feature type="region of interest" description="Disordered" evidence="1">
    <location>
        <begin position="59"/>
        <end position="79"/>
    </location>
</feature>
<sequence length="430" mass="51506">VIIFLNEKKMIAHKKGQVWNKAKTAVMKQFEKEKGANAVYRGKITGKFEYWLWQQEKKKTKQTKQPKKPRTTKLSATNKEKIKKLERKIGKLEDKYAINPSERYDTGSEIDTLYKEISKLQPKKRIPPQKPRGKPLTKEEKIQDILSRENIDAVGVVIEVEDILYFKSGRIGAPFKVIEKKLYHGTPMIQLRNLKTGRLTEKPRKEFVYLLSLSEIDKGGKEYKKRIRVPDAKTWNNLSQKRRFIFLDRLNYKPEVRIKYMKMTFRQLPIYVQRQMAFQVNGSNIDYVANMDTETINKKIEKIKDIESREKDNYYCTKDKYYHYQGRGKLYKEHKQFAKKGSKKPLYKVHIGEIHLKDLDIRLQRLINEYRRGINYYHIESTINQDLSAPREYNPSYLVKFRVKHERGNWKDYSQMGWQWVPEEHKFMEY</sequence>
<evidence type="ECO:0000313" key="2">
    <source>
        <dbReference type="EMBL" id="KKL10951.1"/>
    </source>
</evidence>
<name>A0A0F9CZB0_9ZZZZ</name>
<organism evidence="2">
    <name type="scientific">marine sediment metagenome</name>
    <dbReference type="NCBI Taxonomy" id="412755"/>
    <lineage>
        <taxon>unclassified sequences</taxon>
        <taxon>metagenomes</taxon>
        <taxon>ecological metagenomes</taxon>
    </lineage>
</organism>